<evidence type="ECO:0000313" key="1">
    <source>
        <dbReference type="EMBL" id="QQK48278.1"/>
    </source>
</evidence>
<proteinExistence type="predicted"/>
<protein>
    <submittedName>
        <fullName evidence="1">Uncharacterized protein</fullName>
    </submittedName>
</protein>
<dbReference type="RefSeq" id="XP_065958140.1">
    <property type="nucleotide sequence ID" value="XM_066101200.1"/>
</dbReference>
<gene>
    <name evidence="1" type="ORF">Pdw03_5913</name>
</gene>
<sequence length="110" mass="11862">MFVSCRANSVSIGDPVSNDSGEAARGISARQGFRGLEIVVIVDGSLLQCSSITLDHFMVDSFLLHTSSRIVSSFYRPALELIGCFDPLYINLIRVITTDGHVSKNAPSAE</sequence>
<accession>A0A7T6XVS1</accession>
<dbReference type="AlphaFoldDB" id="A0A7T6XVS1"/>
<dbReference type="Proteomes" id="UP000595662">
    <property type="component" value="Chromosome 6"/>
</dbReference>
<dbReference type="GeneID" id="90952791"/>
<dbReference type="EMBL" id="CP060779">
    <property type="protein sequence ID" value="QQK48278.1"/>
    <property type="molecule type" value="Genomic_DNA"/>
</dbReference>
<reference evidence="1 2" key="1">
    <citation type="submission" date="2020-08" db="EMBL/GenBank/DDBJ databases">
        <title>The completed genome sequence of the pathogenic ascomycete fungus Penicillium digitatum.</title>
        <authorList>
            <person name="Wang M."/>
        </authorList>
    </citation>
    <scope>NUCLEOTIDE SEQUENCE [LARGE SCALE GENOMIC DNA]</scope>
    <source>
        <strain evidence="1 2">PdW03</strain>
    </source>
</reference>
<organism evidence="1 2">
    <name type="scientific">Penicillium digitatum</name>
    <name type="common">Green mold</name>
    <dbReference type="NCBI Taxonomy" id="36651"/>
    <lineage>
        <taxon>Eukaryota</taxon>
        <taxon>Fungi</taxon>
        <taxon>Dikarya</taxon>
        <taxon>Ascomycota</taxon>
        <taxon>Pezizomycotina</taxon>
        <taxon>Eurotiomycetes</taxon>
        <taxon>Eurotiomycetidae</taxon>
        <taxon>Eurotiales</taxon>
        <taxon>Aspergillaceae</taxon>
        <taxon>Penicillium</taxon>
    </lineage>
</organism>
<evidence type="ECO:0000313" key="2">
    <source>
        <dbReference type="Proteomes" id="UP000595662"/>
    </source>
</evidence>
<name>A0A7T6XVS1_PENDI</name>